<sequence>MTWFLLIMSLLLVFQIASHVFLLTRIMRLLNLSLCVPDPINDSPDNSPVPQIIAPPSAIPLVPFIPTRQSTRTKSVPASLNDYVVNSISLDKPVISCYTIIYHPGAIFIQPSKVV</sequence>
<evidence type="ECO:0000313" key="1">
    <source>
        <dbReference type="EMBL" id="GAA0154448.1"/>
    </source>
</evidence>
<organism evidence="1 2">
    <name type="scientific">Lithospermum erythrorhizon</name>
    <name type="common">Purple gromwell</name>
    <name type="synonym">Lithospermum officinale var. erythrorhizon</name>
    <dbReference type="NCBI Taxonomy" id="34254"/>
    <lineage>
        <taxon>Eukaryota</taxon>
        <taxon>Viridiplantae</taxon>
        <taxon>Streptophyta</taxon>
        <taxon>Embryophyta</taxon>
        <taxon>Tracheophyta</taxon>
        <taxon>Spermatophyta</taxon>
        <taxon>Magnoliopsida</taxon>
        <taxon>eudicotyledons</taxon>
        <taxon>Gunneridae</taxon>
        <taxon>Pentapetalae</taxon>
        <taxon>asterids</taxon>
        <taxon>lamiids</taxon>
        <taxon>Boraginales</taxon>
        <taxon>Boraginaceae</taxon>
        <taxon>Boraginoideae</taxon>
        <taxon>Lithospermeae</taxon>
        <taxon>Lithospermum</taxon>
    </lineage>
</organism>
<name>A0AAV3PT32_LITER</name>
<keyword evidence="2" id="KW-1185">Reference proteome</keyword>
<proteinExistence type="predicted"/>
<reference evidence="1 2" key="1">
    <citation type="submission" date="2024-01" db="EMBL/GenBank/DDBJ databases">
        <title>The complete chloroplast genome sequence of Lithospermum erythrorhizon: insights into the phylogenetic relationship among Boraginaceae species and the maternal lineages of purple gromwells.</title>
        <authorList>
            <person name="Okada T."/>
            <person name="Watanabe K."/>
        </authorList>
    </citation>
    <scope>NUCLEOTIDE SEQUENCE [LARGE SCALE GENOMIC DNA]</scope>
</reference>
<protein>
    <recommendedName>
        <fullName evidence="3">Secreted protein</fullName>
    </recommendedName>
</protein>
<dbReference type="EMBL" id="BAABME010018615">
    <property type="protein sequence ID" value="GAA0154448.1"/>
    <property type="molecule type" value="Genomic_DNA"/>
</dbReference>
<dbReference type="Proteomes" id="UP001454036">
    <property type="component" value="Unassembled WGS sequence"/>
</dbReference>
<comment type="caution">
    <text evidence="1">The sequence shown here is derived from an EMBL/GenBank/DDBJ whole genome shotgun (WGS) entry which is preliminary data.</text>
</comment>
<evidence type="ECO:0008006" key="3">
    <source>
        <dbReference type="Google" id="ProtNLM"/>
    </source>
</evidence>
<accession>A0AAV3PT32</accession>
<dbReference type="AlphaFoldDB" id="A0AAV3PT32"/>
<evidence type="ECO:0000313" key="2">
    <source>
        <dbReference type="Proteomes" id="UP001454036"/>
    </source>
</evidence>
<gene>
    <name evidence="1" type="ORF">LIER_37886</name>
</gene>